<reference evidence="2" key="1">
    <citation type="submission" date="2021-06" db="EMBL/GenBank/DDBJ databases">
        <title>Comparative genomics, transcriptomics and evolutionary studies reveal genomic signatures of adaptation to plant cell wall in hemibiotrophic fungi.</title>
        <authorList>
            <consortium name="DOE Joint Genome Institute"/>
            <person name="Baroncelli R."/>
            <person name="Diaz J.F."/>
            <person name="Benocci T."/>
            <person name="Peng M."/>
            <person name="Battaglia E."/>
            <person name="Haridas S."/>
            <person name="Andreopoulos W."/>
            <person name="Labutti K."/>
            <person name="Pangilinan J."/>
            <person name="Floch G.L."/>
            <person name="Makela M.R."/>
            <person name="Henrissat B."/>
            <person name="Grigoriev I.V."/>
            <person name="Crouch J.A."/>
            <person name="De Vries R.P."/>
            <person name="Sukno S.A."/>
            <person name="Thon M.R."/>
        </authorList>
    </citation>
    <scope>NUCLEOTIDE SEQUENCE</scope>
    <source>
        <strain evidence="2">CBS 125086</strain>
    </source>
</reference>
<keyword evidence="3" id="KW-1185">Reference proteome</keyword>
<organism evidence="2 3">
    <name type="scientific">Colletotrichum navitas</name>
    <dbReference type="NCBI Taxonomy" id="681940"/>
    <lineage>
        <taxon>Eukaryota</taxon>
        <taxon>Fungi</taxon>
        <taxon>Dikarya</taxon>
        <taxon>Ascomycota</taxon>
        <taxon>Pezizomycotina</taxon>
        <taxon>Sordariomycetes</taxon>
        <taxon>Hypocreomycetidae</taxon>
        <taxon>Glomerellales</taxon>
        <taxon>Glomerellaceae</taxon>
        <taxon>Colletotrichum</taxon>
        <taxon>Colletotrichum graminicola species complex</taxon>
    </lineage>
</organism>
<gene>
    <name evidence="2" type="ORF">LY79DRAFT_553382</name>
</gene>
<name>A0AAD8V5Y6_9PEZI</name>
<sequence>MHTAPRNNQIASLLPPFPLPSSCVARNKEFSPSGQSIWFVDDKNIWAMTARTNRTDEGSNKKRRGSAGLRASPNTLCPLVLPLIKHWDTDAAPRGVMQVDKNERHSRNTITLRNSLTLPPACHLIRQPTCQSYTLRRIHAEREREKEEVGYKVGYTDTGRMPGYAHAIVSLPRIWWCRLPTVSSQQM</sequence>
<dbReference type="AlphaFoldDB" id="A0AAD8V5Y6"/>
<protein>
    <submittedName>
        <fullName evidence="2">Uncharacterized protein</fullName>
    </submittedName>
</protein>
<accession>A0AAD8V5Y6</accession>
<comment type="caution">
    <text evidence="2">The sequence shown here is derived from an EMBL/GenBank/DDBJ whole genome shotgun (WGS) entry which is preliminary data.</text>
</comment>
<dbReference type="EMBL" id="JAHLJV010000028">
    <property type="protein sequence ID" value="KAK1590869.1"/>
    <property type="molecule type" value="Genomic_DNA"/>
</dbReference>
<evidence type="ECO:0000313" key="2">
    <source>
        <dbReference type="EMBL" id="KAK1590869.1"/>
    </source>
</evidence>
<feature type="region of interest" description="Disordered" evidence="1">
    <location>
        <begin position="51"/>
        <end position="70"/>
    </location>
</feature>
<dbReference type="GeneID" id="85442015"/>
<evidence type="ECO:0000256" key="1">
    <source>
        <dbReference type="SAM" id="MobiDB-lite"/>
    </source>
</evidence>
<proteinExistence type="predicted"/>
<dbReference type="RefSeq" id="XP_060414336.1">
    <property type="nucleotide sequence ID" value="XM_060557775.1"/>
</dbReference>
<dbReference type="Proteomes" id="UP001230504">
    <property type="component" value="Unassembled WGS sequence"/>
</dbReference>
<evidence type="ECO:0000313" key="3">
    <source>
        <dbReference type="Proteomes" id="UP001230504"/>
    </source>
</evidence>